<feature type="region of interest" description="Disordered" evidence="2">
    <location>
        <begin position="311"/>
        <end position="340"/>
    </location>
</feature>
<evidence type="ECO:0000313" key="3">
    <source>
        <dbReference type="EMBL" id="KAI9560456.1"/>
    </source>
</evidence>
<dbReference type="Proteomes" id="UP000820818">
    <property type="component" value="Linkage Group LG4"/>
</dbReference>
<gene>
    <name evidence="3" type="ORF">GHT06_014476</name>
</gene>
<dbReference type="EMBL" id="WJBH02000004">
    <property type="protein sequence ID" value="KAI9560456.1"/>
    <property type="molecule type" value="Genomic_DNA"/>
</dbReference>
<keyword evidence="4" id="KW-1185">Reference proteome</keyword>
<evidence type="ECO:0000256" key="2">
    <source>
        <dbReference type="SAM" id="MobiDB-lite"/>
    </source>
</evidence>
<keyword evidence="1" id="KW-0175">Coiled coil</keyword>
<dbReference type="AlphaFoldDB" id="A0AAD5LD12"/>
<feature type="region of interest" description="Disordered" evidence="2">
    <location>
        <begin position="1"/>
        <end position="29"/>
    </location>
</feature>
<sequence length="340" mass="39955">MTEARPSSRNADMQTEHNEEFPSLFEERTRKQARTYGKKRFTLLVKRIENHMNEGNSRTELKFLRKELANQLEECTRAHNIYCSSKDLTETPSEAWIIQLQNITATMYGRIDEYIRTINRPPSAIFSNPGSNTRTIHSQHSKLNLLDVQSQINEESASASISQISTSVSSTAQTVELRQRLDSEKLAREELEKKFQQLQTDIAEKHQRENDENISAVMLSEEIKTLRSSINQYQLAHDQEMKQRRDHEQSFRADLDEQRNELEMEKLARRTDKPQYEREKEGELEKLRLSFDERLARDTFLHNWQSIKHAERTQDHLGARPKQHQQFTANDSEPKVPSFR</sequence>
<evidence type="ECO:0000313" key="4">
    <source>
        <dbReference type="Proteomes" id="UP000820818"/>
    </source>
</evidence>
<feature type="compositionally biased region" description="Polar residues" evidence="2">
    <location>
        <begin position="1"/>
        <end position="13"/>
    </location>
</feature>
<accession>A0AAD5LD12</accession>
<proteinExistence type="predicted"/>
<protein>
    <submittedName>
        <fullName evidence="3">Uncharacterized protein</fullName>
    </submittedName>
</protein>
<feature type="coiled-coil region" evidence="1">
    <location>
        <begin position="174"/>
        <end position="208"/>
    </location>
</feature>
<evidence type="ECO:0000256" key="1">
    <source>
        <dbReference type="SAM" id="Coils"/>
    </source>
</evidence>
<feature type="compositionally biased region" description="Basic and acidic residues" evidence="2">
    <location>
        <begin position="14"/>
        <end position="29"/>
    </location>
</feature>
<organism evidence="3 4">
    <name type="scientific">Daphnia sinensis</name>
    <dbReference type="NCBI Taxonomy" id="1820382"/>
    <lineage>
        <taxon>Eukaryota</taxon>
        <taxon>Metazoa</taxon>
        <taxon>Ecdysozoa</taxon>
        <taxon>Arthropoda</taxon>
        <taxon>Crustacea</taxon>
        <taxon>Branchiopoda</taxon>
        <taxon>Diplostraca</taxon>
        <taxon>Cladocera</taxon>
        <taxon>Anomopoda</taxon>
        <taxon>Daphniidae</taxon>
        <taxon>Daphnia</taxon>
        <taxon>Daphnia similis group</taxon>
    </lineage>
</organism>
<comment type="caution">
    <text evidence="3">The sequence shown here is derived from an EMBL/GenBank/DDBJ whole genome shotgun (WGS) entry which is preliminary data.</text>
</comment>
<name>A0AAD5LD12_9CRUS</name>
<reference evidence="3 4" key="1">
    <citation type="submission" date="2022-05" db="EMBL/GenBank/DDBJ databases">
        <title>A multi-omics perspective on studying reproductive biology in Daphnia sinensis.</title>
        <authorList>
            <person name="Jia J."/>
        </authorList>
    </citation>
    <scope>NUCLEOTIDE SEQUENCE [LARGE SCALE GENOMIC DNA]</scope>
    <source>
        <strain evidence="3 4">WSL</strain>
    </source>
</reference>